<gene>
    <name evidence="3" type="ORF">HA1_07182</name>
</gene>
<dbReference type="RefSeq" id="WP_003465700.1">
    <property type="nucleotide sequence ID" value="NZ_CM001477.1"/>
</dbReference>
<reference evidence="3 4" key="1">
    <citation type="journal article" date="2012" name="PLoS ONE">
        <title>Genome Sequencing and Analysis of a Type A Clostridium perfringens Isolate from a Case of Bovine Clostridial Abomasitis.</title>
        <authorList>
            <person name="Nowell V.J."/>
            <person name="Kropinski A.M."/>
            <person name="Songer J.G."/>
            <person name="Macinnes J.I."/>
            <person name="Parreira V.R."/>
            <person name="Prescott J.F."/>
        </authorList>
    </citation>
    <scope>NUCLEOTIDE SEQUENCE [LARGE SCALE GENOMIC DNA]</scope>
    <source>
        <strain evidence="3 4">F262</strain>
    </source>
</reference>
<dbReference type="Pfam" id="PF01381">
    <property type="entry name" value="HTH_3"/>
    <property type="match status" value="1"/>
</dbReference>
<dbReference type="Proteomes" id="UP000005358">
    <property type="component" value="Chromosome"/>
</dbReference>
<dbReference type="PANTHER" id="PTHR46797">
    <property type="entry name" value="HTH-TYPE TRANSCRIPTIONAL REGULATOR"/>
    <property type="match status" value="1"/>
</dbReference>
<dbReference type="GO" id="GO:0003677">
    <property type="term" value="F:DNA binding"/>
    <property type="evidence" value="ECO:0007669"/>
    <property type="project" value="UniProtKB-KW"/>
</dbReference>
<dbReference type="EMBL" id="AFES01000020">
    <property type="protein sequence ID" value="EIA17277.1"/>
    <property type="molecule type" value="Genomic_DNA"/>
</dbReference>
<dbReference type="InterPro" id="IPR010982">
    <property type="entry name" value="Lambda_DNA-bd_dom_sf"/>
</dbReference>
<feature type="domain" description="HTH cro/C1-type" evidence="2">
    <location>
        <begin position="7"/>
        <end position="63"/>
    </location>
</feature>
<dbReference type="InterPro" id="IPR001387">
    <property type="entry name" value="Cro/C1-type_HTH"/>
</dbReference>
<evidence type="ECO:0000313" key="3">
    <source>
        <dbReference type="EMBL" id="EIA17277.1"/>
    </source>
</evidence>
<dbReference type="PROSITE" id="PS50943">
    <property type="entry name" value="HTH_CROC1"/>
    <property type="match status" value="1"/>
</dbReference>
<sequence>MKIGTNLQRIRKAKDPKITQQDLAKATGLSRSYLSDIEHNKYNPSLDTTIALSNALGVTLNELDNIINTITNSDLDAKQLELLELYLTALIRD</sequence>
<evidence type="ECO:0000313" key="4">
    <source>
        <dbReference type="Proteomes" id="UP000005358"/>
    </source>
</evidence>
<protein>
    <submittedName>
        <fullName evidence="3">DNA-binding protein</fullName>
    </submittedName>
</protein>
<accession>A0AAV3FDD0</accession>
<evidence type="ECO:0000256" key="1">
    <source>
        <dbReference type="ARBA" id="ARBA00023125"/>
    </source>
</evidence>
<dbReference type="GO" id="GO:0003700">
    <property type="term" value="F:DNA-binding transcription factor activity"/>
    <property type="evidence" value="ECO:0007669"/>
    <property type="project" value="TreeGrafter"/>
</dbReference>
<dbReference type="InterPro" id="IPR050807">
    <property type="entry name" value="TransReg_Diox_bact_type"/>
</dbReference>
<dbReference type="Gene3D" id="1.10.260.40">
    <property type="entry name" value="lambda repressor-like DNA-binding domains"/>
    <property type="match status" value="1"/>
</dbReference>
<dbReference type="PANTHER" id="PTHR46797:SF1">
    <property type="entry name" value="METHYLPHOSPHONATE SYNTHASE"/>
    <property type="match status" value="1"/>
</dbReference>
<name>A0AAV3FDD0_CLOPF</name>
<organism evidence="3 4">
    <name type="scientific">Clostridium perfringens F262</name>
    <dbReference type="NCBI Taxonomy" id="883064"/>
    <lineage>
        <taxon>Bacteria</taxon>
        <taxon>Bacillati</taxon>
        <taxon>Bacillota</taxon>
        <taxon>Clostridia</taxon>
        <taxon>Eubacteriales</taxon>
        <taxon>Clostridiaceae</taxon>
        <taxon>Clostridium</taxon>
    </lineage>
</organism>
<dbReference type="AlphaFoldDB" id="A0AAV3FDD0"/>
<proteinExistence type="predicted"/>
<dbReference type="GO" id="GO:0005829">
    <property type="term" value="C:cytosol"/>
    <property type="evidence" value="ECO:0007669"/>
    <property type="project" value="TreeGrafter"/>
</dbReference>
<dbReference type="SMART" id="SM00530">
    <property type="entry name" value="HTH_XRE"/>
    <property type="match status" value="1"/>
</dbReference>
<comment type="caution">
    <text evidence="3">The sequence shown here is derived from an EMBL/GenBank/DDBJ whole genome shotgun (WGS) entry which is preliminary data.</text>
</comment>
<keyword evidence="1 3" id="KW-0238">DNA-binding</keyword>
<dbReference type="SUPFAM" id="SSF47413">
    <property type="entry name" value="lambda repressor-like DNA-binding domains"/>
    <property type="match status" value="1"/>
</dbReference>
<evidence type="ECO:0000259" key="2">
    <source>
        <dbReference type="PROSITE" id="PS50943"/>
    </source>
</evidence>
<dbReference type="CDD" id="cd00093">
    <property type="entry name" value="HTH_XRE"/>
    <property type="match status" value="1"/>
</dbReference>